<dbReference type="Pfam" id="PF05725">
    <property type="entry name" value="FNIP"/>
    <property type="match status" value="1"/>
</dbReference>
<keyword evidence="1" id="KW-0677">Repeat</keyword>
<reference evidence="2" key="1">
    <citation type="submission" date="2020-01" db="EMBL/GenBank/DDBJ databases">
        <title>Development of genomics and gene disruption for Polysphondylium violaceum indicates a role for the polyketide synthase stlB in stalk morphogenesis.</title>
        <authorList>
            <person name="Narita B."/>
            <person name="Kawabe Y."/>
            <person name="Kin K."/>
            <person name="Saito T."/>
            <person name="Gibbs R."/>
            <person name="Kuspa A."/>
            <person name="Muzny D."/>
            <person name="Queller D."/>
            <person name="Richards S."/>
            <person name="Strassman J."/>
            <person name="Sucgang R."/>
            <person name="Worley K."/>
            <person name="Schaap P."/>
        </authorList>
    </citation>
    <scope>NUCLEOTIDE SEQUENCE</scope>
    <source>
        <strain evidence="2">QSvi11</strain>
    </source>
</reference>
<dbReference type="EMBL" id="AJWJ01000004">
    <property type="protein sequence ID" value="KAF2078488.1"/>
    <property type="molecule type" value="Genomic_DNA"/>
</dbReference>
<dbReference type="AlphaFoldDB" id="A0A8J4Q204"/>
<dbReference type="Proteomes" id="UP000695562">
    <property type="component" value="Unassembled WGS sequence"/>
</dbReference>
<organism evidence="2 3">
    <name type="scientific">Polysphondylium violaceum</name>
    <dbReference type="NCBI Taxonomy" id="133409"/>
    <lineage>
        <taxon>Eukaryota</taxon>
        <taxon>Amoebozoa</taxon>
        <taxon>Evosea</taxon>
        <taxon>Eumycetozoa</taxon>
        <taxon>Dictyostelia</taxon>
        <taxon>Dictyosteliales</taxon>
        <taxon>Dictyosteliaceae</taxon>
        <taxon>Polysphondylium</taxon>
    </lineage>
</organism>
<dbReference type="PANTHER" id="PTHR32134:SF180">
    <property type="entry name" value="FNIP REPEAT-CONTAINING PROTEIN"/>
    <property type="match status" value="1"/>
</dbReference>
<accession>A0A8J4Q204</accession>
<name>A0A8J4Q204_9MYCE</name>
<comment type="caution">
    <text evidence="2">The sequence shown here is derived from an EMBL/GenBank/DDBJ whole genome shotgun (WGS) entry which is preliminary data.</text>
</comment>
<protein>
    <submittedName>
        <fullName evidence="2">Uncharacterized protein</fullName>
    </submittedName>
</protein>
<dbReference type="InterPro" id="IPR051251">
    <property type="entry name" value="STK_FNIP-Repeat"/>
</dbReference>
<evidence type="ECO:0000313" key="2">
    <source>
        <dbReference type="EMBL" id="KAF2078488.1"/>
    </source>
</evidence>
<dbReference type="PANTHER" id="PTHR32134">
    <property type="entry name" value="FNIP REPEAT-CONTAINING PROTEIN"/>
    <property type="match status" value="1"/>
</dbReference>
<proteinExistence type="predicted"/>
<sequence length="497" mass="56871">MCQDLVINVDDQYLKDNHQYLSAFTNTDKLNHRIFIHYTDSKETYLTNPFRYLVNDVYLFLGDIDQDEHQVCKHNLDQFVHAQVHKLDLGLNVEFLTGQLPESLTYLNLSTYKSPPFVQEIMSNLPFNLKKLVLTSGDYNFASNSVPLPESVTDLEYYGTLENLKSFVVPPNKVFKNCELQLDSVEALEWLQENQWVNNVSIDSPKVLIGLTIPSHVKTMNFYGDISAEVESSFPLMLESFTCYDSVLLCPALFTNLRSLTSWIFEAKLERNFLPQSLEHLDIHYTFPLEAGVLPNLTSLVLNLFNHPLDIGVLPSSLTSLKLPQFMQSLKPYALPNKLEQLQMYFINQPTIACYSLPDSLTLLKLNNFKGSFELCQPLNHLKILHLNTIYPSVSTLLPNIKRLDLILENTDELSGTCLVNTCIESLSINCKSVSFLYANSLPSTLKYLTLSNIYIQSNDVIPESCIYLKAYWIDINPEFIPQSVNYFYTRSSLLNK</sequence>
<keyword evidence="3" id="KW-1185">Reference proteome</keyword>
<evidence type="ECO:0000313" key="3">
    <source>
        <dbReference type="Proteomes" id="UP000695562"/>
    </source>
</evidence>
<dbReference type="InterPro" id="IPR008615">
    <property type="entry name" value="FNIP"/>
</dbReference>
<gene>
    <name evidence="2" type="ORF">CYY_000238</name>
</gene>
<evidence type="ECO:0000256" key="1">
    <source>
        <dbReference type="ARBA" id="ARBA00022737"/>
    </source>
</evidence>